<comment type="caution">
    <text evidence="1">The sequence shown here is derived from an EMBL/GenBank/DDBJ whole genome shotgun (WGS) entry which is preliminary data.</text>
</comment>
<dbReference type="AlphaFoldDB" id="A0A9W9YP17"/>
<reference evidence="1" key="1">
    <citation type="submission" date="2023-01" db="EMBL/GenBank/DDBJ databases">
        <title>Genome assembly of the deep-sea coral Lophelia pertusa.</title>
        <authorList>
            <person name="Herrera S."/>
            <person name="Cordes E."/>
        </authorList>
    </citation>
    <scope>NUCLEOTIDE SEQUENCE</scope>
    <source>
        <strain evidence="1">USNM1676648</strain>
        <tissue evidence="1">Polyp</tissue>
    </source>
</reference>
<protein>
    <submittedName>
        <fullName evidence="1">Uncharacterized protein</fullName>
    </submittedName>
</protein>
<keyword evidence="2" id="KW-1185">Reference proteome</keyword>
<dbReference type="Proteomes" id="UP001163046">
    <property type="component" value="Unassembled WGS sequence"/>
</dbReference>
<accession>A0A9W9YP17</accession>
<dbReference type="OrthoDB" id="5964055at2759"/>
<evidence type="ECO:0000313" key="1">
    <source>
        <dbReference type="EMBL" id="KAJ7358835.1"/>
    </source>
</evidence>
<proteinExistence type="predicted"/>
<dbReference type="EMBL" id="MU827314">
    <property type="protein sequence ID" value="KAJ7358835.1"/>
    <property type="molecule type" value="Genomic_DNA"/>
</dbReference>
<gene>
    <name evidence="1" type="ORF">OS493_020670</name>
</gene>
<sequence>MRKFLREKQLMRTVFPEGMEEFQQLLDCDGRQKGTLLETSVQLQLFSTMIESETGSPAEVNLSKTKTQVALPPIKRDALDDTDVRRLQNMYETMYAAGRILHVSSFCDKFKHLLYKGYRYTADSANNQQASTVIAQWFDDSGSRPAIIREFLQHDVVVKMENGKSQRITHILALVEWYARHPQCNRYSKPVEVWANHFESVIPEHAYYVPVGRFQSNCVSVRFQVPLMRHQQQKVYVIIPLPNSVRV</sequence>
<organism evidence="1 2">
    <name type="scientific">Desmophyllum pertusum</name>
    <dbReference type="NCBI Taxonomy" id="174260"/>
    <lineage>
        <taxon>Eukaryota</taxon>
        <taxon>Metazoa</taxon>
        <taxon>Cnidaria</taxon>
        <taxon>Anthozoa</taxon>
        <taxon>Hexacorallia</taxon>
        <taxon>Scleractinia</taxon>
        <taxon>Caryophylliina</taxon>
        <taxon>Caryophylliidae</taxon>
        <taxon>Desmophyllum</taxon>
    </lineage>
</organism>
<evidence type="ECO:0000313" key="2">
    <source>
        <dbReference type="Proteomes" id="UP001163046"/>
    </source>
</evidence>
<name>A0A9W9YP17_9CNID</name>